<gene>
    <name evidence="2" type="ORF">CesoFtcFv8_014445</name>
</gene>
<feature type="compositionally biased region" description="Pro residues" evidence="1">
    <location>
        <begin position="80"/>
        <end position="89"/>
    </location>
</feature>
<keyword evidence="3" id="KW-1185">Reference proteome</keyword>
<name>A0AAN8BNT3_9TELE</name>
<evidence type="ECO:0000313" key="3">
    <source>
        <dbReference type="Proteomes" id="UP001335648"/>
    </source>
</evidence>
<dbReference type="EMBL" id="JAULUE010002057">
    <property type="protein sequence ID" value="KAK5888342.1"/>
    <property type="molecule type" value="Genomic_DNA"/>
</dbReference>
<dbReference type="AlphaFoldDB" id="A0AAN8BNT3"/>
<proteinExistence type="predicted"/>
<reference evidence="2 3" key="1">
    <citation type="journal article" date="2023" name="Mol. Biol. Evol.">
        <title>Genomics of Secondarily Temperate Adaptation in the Only Non-Antarctic Icefish.</title>
        <authorList>
            <person name="Rivera-Colon A.G."/>
            <person name="Rayamajhi N."/>
            <person name="Minhas B.F."/>
            <person name="Madrigal G."/>
            <person name="Bilyk K.T."/>
            <person name="Yoon V."/>
            <person name="Hune M."/>
            <person name="Gregory S."/>
            <person name="Cheng C.H.C."/>
            <person name="Catchen J.M."/>
        </authorList>
    </citation>
    <scope>NUCLEOTIDE SEQUENCE [LARGE SCALE GENOMIC DNA]</scope>
    <source>
        <strain evidence="2">JC2023a</strain>
    </source>
</reference>
<evidence type="ECO:0000313" key="2">
    <source>
        <dbReference type="EMBL" id="KAK5888342.1"/>
    </source>
</evidence>
<feature type="region of interest" description="Disordered" evidence="1">
    <location>
        <begin position="1"/>
        <end position="113"/>
    </location>
</feature>
<feature type="compositionally biased region" description="Low complexity" evidence="1">
    <location>
        <begin position="1"/>
        <end position="36"/>
    </location>
</feature>
<evidence type="ECO:0000256" key="1">
    <source>
        <dbReference type="SAM" id="MobiDB-lite"/>
    </source>
</evidence>
<accession>A0AAN8BNT3</accession>
<protein>
    <submittedName>
        <fullName evidence="2">Uncharacterized protein</fullName>
    </submittedName>
</protein>
<organism evidence="2 3">
    <name type="scientific">Champsocephalus esox</name>
    <name type="common">pike icefish</name>
    <dbReference type="NCBI Taxonomy" id="159716"/>
    <lineage>
        <taxon>Eukaryota</taxon>
        <taxon>Metazoa</taxon>
        <taxon>Chordata</taxon>
        <taxon>Craniata</taxon>
        <taxon>Vertebrata</taxon>
        <taxon>Euteleostomi</taxon>
        <taxon>Actinopterygii</taxon>
        <taxon>Neopterygii</taxon>
        <taxon>Teleostei</taxon>
        <taxon>Neoteleostei</taxon>
        <taxon>Acanthomorphata</taxon>
        <taxon>Eupercaria</taxon>
        <taxon>Perciformes</taxon>
        <taxon>Notothenioidei</taxon>
        <taxon>Channichthyidae</taxon>
        <taxon>Champsocephalus</taxon>
    </lineage>
</organism>
<dbReference type="Proteomes" id="UP001335648">
    <property type="component" value="Unassembled WGS sequence"/>
</dbReference>
<sequence length="113" mass="12107">MTQTPTKNTTPTPHKLTLAYTDQTNRTRNTTNPTNKTPEKPPTRSPPLPTTSQSRKALQNLHPHTPPCTHPRATNNTPSPSSPPPPATPGPIRQPIITLLNLEGAATSPTAKA</sequence>
<comment type="caution">
    <text evidence="2">The sequence shown here is derived from an EMBL/GenBank/DDBJ whole genome shotgun (WGS) entry which is preliminary data.</text>
</comment>